<comment type="domain">
    <text evidence="8">The N-terminal region contains the highly conserved SGGXDS motif, predicted to be a P-loop motif involved in ATP binding.</text>
</comment>
<sequence>MLQEFKKHIEVTFPFLSQKKIILATSGGLDSMVMAHLFAKLDYNFAIAHCNFQLRGIESFEDQKFVEDFAQQLAKPVFVTQFDTLAFASDYKLSVQVAARELRYNWFYELLETEHYDYILTAHHSDDNLETFLINLTRGTGLEGLVGIPESTEKLLRPLLPFSRLEIKEFAEENHIKWREDSSNASTKYIRNKIRHELVPILKEINPKFLEVFQKTQSYLQQAQEMVEDASIMIYQQVAEEIGDEVHVNLDELKRLPNYQSYLYQWFNEYGFTAWNDIYDLVNGQSGKQVLAAHFRLIKDRNTLILCPNQPTDAESFYLIEETQPNVNLPLKLTFGDVSHLSSVSNNTIFVDKQKLQFPLTLRKWKEGDVFYPFGMDGKSKKISKFFKDEKLSLPEKENVWLLCSNNQIVWIVGKRADDRFKIENTTTQIFKITLNE</sequence>
<keyword evidence="11" id="KW-1185">Reference proteome</keyword>
<accession>A0A934PM24</accession>
<dbReference type="EC" id="6.3.4.19" evidence="8"/>
<comment type="similarity">
    <text evidence="8">Belongs to the tRNA(Ile)-lysidine synthase family.</text>
</comment>
<evidence type="ECO:0000256" key="3">
    <source>
        <dbReference type="ARBA" id="ARBA00022598"/>
    </source>
</evidence>
<comment type="function">
    <text evidence="8">Ligates lysine onto the cytidine present at position 34 of the AUA codon-specific tRNA(Ile) that contains the anticodon CAU, in an ATP-dependent manner. Cytidine is converted to lysidine, thus changing the amino acid specificity of the tRNA from methionine to isoleucine.</text>
</comment>
<keyword evidence="3 8" id="KW-0436">Ligase</keyword>
<dbReference type="InterPro" id="IPR012094">
    <property type="entry name" value="tRNA_Ile_lys_synt"/>
</dbReference>
<dbReference type="GO" id="GO:0006400">
    <property type="term" value="P:tRNA modification"/>
    <property type="evidence" value="ECO:0007669"/>
    <property type="project" value="UniProtKB-UniRule"/>
</dbReference>
<keyword evidence="4 8" id="KW-0819">tRNA processing</keyword>
<comment type="caution">
    <text evidence="10">The sequence shown here is derived from an EMBL/GenBank/DDBJ whole genome shotgun (WGS) entry which is preliminary data.</text>
</comment>
<dbReference type="HAMAP" id="MF_01161">
    <property type="entry name" value="tRNA_Ile_lys_synt"/>
    <property type="match status" value="1"/>
</dbReference>
<dbReference type="RefSeq" id="WP_200104873.1">
    <property type="nucleotide sequence ID" value="NZ_JAEHFV010000001.1"/>
</dbReference>
<name>A0A934PM24_9FLAO</name>
<gene>
    <name evidence="8 10" type="primary">tilS</name>
    <name evidence="10" type="ORF">I5M07_03850</name>
</gene>
<dbReference type="SMART" id="SM00977">
    <property type="entry name" value="TilS_C"/>
    <property type="match status" value="1"/>
</dbReference>
<dbReference type="PANTHER" id="PTHR43033:SF1">
    <property type="entry name" value="TRNA(ILE)-LYSIDINE SYNTHASE-RELATED"/>
    <property type="match status" value="1"/>
</dbReference>
<dbReference type="NCBIfam" id="TIGR02433">
    <property type="entry name" value="lysidine_TilS_C"/>
    <property type="match status" value="1"/>
</dbReference>
<evidence type="ECO:0000256" key="2">
    <source>
        <dbReference type="ARBA" id="ARBA00022490"/>
    </source>
</evidence>
<evidence type="ECO:0000256" key="1">
    <source>
        <dbReference type="ARBA" id="ARBA00004496"/>
    </source>
</evidence>
<keyword evidence="2 8" id="KW-0963">Cytoplasm</keyword>
<dbReference type="EMBL" id="JAEHFV010000001">
    <property type="protein sequence ID" value="MBK0368961.1"/>
    <property type="molecule type" value="Genomic_DNA"/>
</dbReference>
<dbReference type="Pfam" id="PF01171">
    <property type="entry name" value="ATP_bind_3"/>
    <property type="match status" value="1"/>
</dbReference>
<reference evidence="10" key="1">
    <citation type="submission" date="2020-12" db="EMBL/GenBank/DDBJ databases">
        <title>Bacterial novel species Flavobacterium sp. SE-1-e isolated from soil.</title>
        <authorList>
            <person name="Jung H.-Y."/>
        </authorList>
    </citation>
    <scope>NUCLEOTIDE SEQUENCE</scope>
    <source>
        <strain evidence="10">SE-1-e</strain>
    </source>
</reference>
<dbReference type="Pfam" id="PF11734">
    <property type="entry name" value="TilS_C"/>
    <property type="match status" value="1"/>
</dbReference>
<evidence type="ECO:0000256" key="4">
    <source>
        <dbReference type="ARBA" id="ARBA00022694"/>
    </source>
</evidence>
<organism evidence="10 11">
    <name type="scientific">Flavobacterium agrisoli</name>
    <dbReference type="NCBI Taxonomy" id="2793066"/>
    <lineage>
        <taxon>Bacteria</taxon>
        <taxon>Pseudomonadati</taxon>
        <taxon>Bacteroidota</taxon>
        <taxon>Flavobacteriia</taxon>
        <taxon>Flavobacteriales</taxon>
        <taxon>Flavobacteriaceae</taxon>
        <taxon>Flavobacterium</taxon>
    </lineage>
</organism>
<dbReference type="AlphaFoldDB" id="A0A934PM24"/>
<evidence type="ECO:0000256" key="8">
    <source>
        <dbReference type="HAMAP-Rule" id="MF_01161"/>
    </source>
</evidence>
<dbReference type="GO" id="GO:0032267">
    <property type="term" value="F:tRNA(Ile)-lysidine synthase activity"/>
    <property type="evidence" value="ECO:0007669"/>
    <property type="project" value="UniProtKB-EC"/>
</dbReference>
<keyword evidence="5 8" id="KW-0547">Nucleotide-binding</keyword>
<dbReference type="InterPro" id="IPR012795">
    <property type="entry name" value="tRNA_Ile_lys_synt_N"/>
</dbReference>
<dbReference type="InterPro" id="IPR012796">
    <property type="entry name" value="Lysidine-tRNA-synth_C"/>
</dbReference>
<comment type="subcellular location">
    <subcellularLocation>
        <location evidence="1 8">Cytoplasm</location>
    </subcellularLocation>
</comment>
<keyword evidence="6 8" id="KW-0067">ATP-binding</keyword>
<evidence type="ECO:0000313" key="11">
    <source>
        <dbReference type="Proteomes" id="UP000609172"/>
    </source>
</evidence>
<dbReference type="GO" id="GO:0005524">
    <property type="term" value="F:ATP binding"/>
    <property type="evidence" value="ECO:0007669"/>
    <property type="project" value="UniProtKB-UniRule"/>
</dbReference>
<feature type="domain" description="Lysidine-tRNA(Ile) synthetase C-terminal" evidence="9">
    <location>
        <begin position="360"/>
        <end position="433"/>
    </location>
</feature>
<dbReference type="CDD" id="cd01992">
    <property type="entry name" value="TilS_N"/>
    <property type="match status" value="1"/>
</dbReference>
<proteinExistence type="inferred from homology"/>
<evidence type="ECO:0000313" key="10">
    <source>
        <dbReference type="EMBL" id="MBK0368961.1"/>
    </source>
</evidence>
<evidence type="ECO:0000256" key="5">
    <source>
        <dbReference type="ARBA" id="ARBA00022741"/>
    </source>
</evidence>
<dbReference type="SUPFAM" id="SSF56037">
    <property type="entry name" value="PheT/TilS domain"/>
    <property type="match status" value="1"/>
</dbReference>
<evidence type="ECO:0000256" key="6">
    <source>
        <dbReference type="ARBA" id="ARBA00022840"/>
    </source>
</evidence>
<dbReference type="GO" id="GO:0005737">
    <property type="term" value="C:cytoplasm"/>
    <property type="evidence" value="ECO:0007669"/>
    <property type="project" value="UniProtKB-SubCell"/>
</dbReference>
<dbReference type="InterPro" id="IPR011063">
    <property type="entry name" value="TilS/TtcA_N"/>
</dbReference>
<dbReference type="PANTHER" id="PTHR43033">
    <property type="entry name" value="TRNA(ILE)-LYSIDINE SYNTHASE-RELATED"/>
    <property type="match status" value="1"/>
</dbReference>
<dbReference type="NCBIfam" id="TIGR02432">
    <property type="entry name" value="lysidine_TilS_N"/>
    <property type="match status" value="1"/>
</dbReference>
<dbReference type="Gene3D" id="3.40.50.620">
    <property type="entry name" value="HUPs"/>
    <property type="match status" value="1"/>
</dbReference>
<dbReference type="InterPro" id="IPR014729">
    <property type="entry name" value="Rossmann-like_a/b/a_fold"/>
</dbReference>
<protein>
    <recommendedName>
        <fullName evidence="8">tRNA(Ile)-lysidine synthase</fullName>
        <ecNumber evidence="8">6.3.4.19</ecNumber>
    </recommendedName>
    <alternativeName>
        <fullName evidence="8">tRNA(Ile)-2-lysyl-cytidine synthase</fullName>
    </alternativeName>
    <alternativeName>
        <fullName evidence="8">tRNA(Ile)-lysidine synthetase</fullName>
    </alternativeName>
</protein>
<evidence type="ECO:0000259" key="9">
    <source>
        <dbReference type="SMART" id="SM00977"/>
    </source>
</evidence>
<dbReference type="Proteomes" id="UP000609172">
    <property type="component" value="Unassembled WGS sequence"/>
</dbReference>
<dbReference type="SUPFAM" id="SSF52402">
    <property type="entry name" value="Adenine nucleotide alpha hydrolases-like"/>
    <property type="match status" value="1"/>
</dbReference>
<comment type="catalytic activity">
    <reaction evidence="7 8">
        <text>cytidine(34) in tRNA(Ile2) + L-lysine + ATP = lysidine(34) in tRNA(Ile2) + AMP + diphosphate + H(+)</text>
        <dbReference type="Rhea" id="RHEA:43744"/>
        <dbReference type="Rhea" id="RHEA-COMP:10625"/>
        <dbReference type="Rhea" id="RHEA-COMP:10670"/>
        <dbReference type="ChEBI" id="CHEBI:15378"/>
        <dbReference type="ChEBI" id="CHEBI:30616"/>
        <dbReference type="ChEBI" id="CHEBI:32551"/>
        <dbReference type="ChEBI" id="CHEBI:33019"/>
        <dbReference type="ChEBI" id="CHEBI:82748"/>
        <dbReference type="ChEBI" id="CHEBI:83665"/>
        <dbReference type="ChEBI" id="CHEBI:456215"/>
        <dbReference type="EC" id="6.3.4.19"/>
    </reaction>
</comment>
<feature type="binding site" evidence="8">
    <location>
        <begin position="26"/>
        <end position="31"/>
    </location>
    <ligand>
        <name>ATP</name>
        <dbReference type="ChEBI" id="CHEBI:30616"/>
    </ligand>
</feature>
<evidence type="ECO:0000256" key="7">
    <source>
        <dbReference type="ARBA" id="ARBA00048539"/>
    </source>
</evidence>